<dbReference type="Proteomes" id="UP000032721">
    <property type="component" value="Chromosome"/>
</dbReference>
<sequence>MRLIRVYPDSSVFSEPHRKAPGKTRLTIVSHGYRHRLGVPRIKMDGRFYDPQQIARFIPAWTLITSLYSVRLIACYSADPDSNNKYTQHWGEELDRSSSFGSQLSRHLKNVYVRAYAGNLVTSRPDDEAMWNYFMVGGEKAFAYVSNQCFRIFKNEPDYHCVVFFNGEIVKERYSIQAVSELGLVRV</sequence>
<dbReference type="EMBL" id="VNHN01000011">
    <property type="protein sequence ID" value="TYP11652.1"/>
    <property type="molecule type" value="Genomic_DNA"/>
</dbReference>
<proteinExistence type="predicted"/>
<dbReference type="KEGG" id="xdo:XDD1_2024"/>
<name>A0A068QRZ6_9GAMM</name>
<evidence type="ECO:0000313" key="2">
    <source>
        <dbReference type="EMBL" id="TYP11652.1"/>
    </source>
</evidence>
<evidence type="ECO:0000313" key="3">
    <source>
        <dbReference type="Proteomes" id="UP000032721"/>
    </source>
</evidence>
<evidence type="ECO:0000313" key="1">
    <source>
        <dbReference type="EMBL" id="CDG17723.1"/>
    </source>
</evidence>
<protein>
    <submittedName>
        <fullName evidence="2">Peptidase C80-like protein</fullName>
    </submittedName>
</protein>
<dbReference type="Proteomes" id="UP000324170">
    <property type="component" value="Unassembled WGS sequence"/>
</dbReference>
<dbReference type="HOGENOM" id="CLU_1502925_0_0_6"/>
<dbReference type="OrthoDB" id="9977263at2"/>
<dbReference type="EMBL" id="FO704550">
    <property type="protein sequence ID" value="CDG17723.1"/>
    <property type="molecule type" value="Genomic_DNA"/>
</dbReference>
<reference evidence="1 3" key="1">
    <citation type="submission" date="2013-07" db="EMBL/GenBank/DDBJ databases">
        <authorList>
            <person name="Genoscope - CEA"/>
        </authorList>
    </citation>
    <scope>NUCLEOTIDE SEQUENCE [LARGE SCALE GENOMIC DNA]</scope>
    <source>
        <strain evidence="1">FRM16</strain>
        <strain evidence="3">FRM16 / DSM 17909</strain>
    </source>
</reference>
<organism evidence="1 3">
    <name type="scientific">Xenorhabdus doucetiae</name>
    <dbReference type="NCBI Taxonomy" id="351671"/>
    <lineage>
        <taxon>Bacteria</taxon>
        <taxon>Pseudomonadati</taxon>
        <taxon>Pseudomonadota</taxon>
        <taxon>Gammaproteobacteria</taxon>
        <taxon>Enterobacterales</taxon>
        <taxon>Morganellaceae</taxon>
        <taxon>Xenorhabdus</taxon>
    </lineage>
</organism>
<accession>A0A068QRZ6</accession>
<keyword evidence="4" id="KW-1185">Reference proteome</keyword>
<reference evidence="2 4" key="2">
    <citation type="submission" date="2019-07" db="EMBL/GenBank/DDBJ databases">
        <title>Genomic Encyclopedia of Type Strains, Phase I: the one thousand microbial genomes (KMG-I) project.</title>
        <authorList>
            <person name="Kyrpides N."/>
        </authorList>
    </citation>
    <scope>NUCLEOTIDE SEQUENCE [LARGE SCALE GENOMIC DNA]</scope>
    <source>
        <strain evidence="2 4">DSM 17909</strain>
    </source>
</reference>
<dbReference type="AlphaFoldDB" id="A0A068QRZ6"/>
<evidence type="ECO:0000313" key="4">
    <source>
        <dbReference type="Proteomes" id="UP000324170"/>
    </source>
</evidence>
<gene>
    <name evidence="2" type="ORF">LY16_01011</name>
    <name evidence="1" type="ORF">XDD1_2024</name>
</gene>